<evidence type="ECO:0000313" key="5">
    <source>
        <dbReference type="Proteomes" id="UP001528411"/>
    </source>
</evidence>
<dbReference type="SUPFAM" id="SSF48452">
    <property type="entry name" value="TPR-like"/>
    <property type="match status" value="1"/>
</dbReference>
<dbReference type="Proteomes" id="UP001528411">
    <property type="component" value="Unassembled WGS sequence"/>
</dbReference>
<proteinExistence type="predicted"/>
<dbReference type="InterPro" id="IPR019734">
    <property type="entry name" value="TPR_rpt"/>
</dbReference>
<comment type="caution">
    <text evidence="4">The sequence shown here is derived from an EMBL/GenBank/DDBJ whole genome shotgun (WGS) entry which is preliminary data.</text>
</comment>
<dbReference type="InterPro" id="IPR011990">
    <property type="entry name" value="TPR-like_helical_dom_sf"/>
</dbReference>
<keyword evidence="1" id="KW-0677">Repeat</keyword>
<protein>
    <submittedName>
        <fullName evidence="4">Tetratricopeptide repeat protein</fullName>
    </submittedName>
</protein>
<evidence type="ECO:0000256" key="2">
    <source>
        <dbReference type="ARBA" id="ARBA00022803"/>
    </source>
</evidence>
<dbReference type="InterPro" id="IPR013105">
    <property type="entry name" value="TPR_2"/>
</dbReference>
<sequence>MTGAKAETYTWRGLISMQQGDVEKAKNDWEQALTINPDYGWAKMLLAAQ</sequence>
<organism evidence="4 5">
    <name type="scientific">Psychrosphaera algicola</name>
    <dbReference type="NCBI Taxonomy" id="3023714"/>
    <lineage>
        <taxon>Bacteria</taxon>
        <taxon>Pseudomonadati</taxon>
        <taxon>Pseudomonadota</taxon>
        <taxon>Gammaproteobacteria</taxon>
        <taxon>Alteromonadales</taxon>
        <taxon>Pseudoalteromonadaceae</taxon>
        <taxon>Psychrosphaera</taxon>
    </lineage>
</organism>
<keyword evidence="2 3" id="KW-0802">TPR repeat</keyword>
<dbReference type="Gene3D" id="1.25.40.10">
    <property type="entry name" value="Tetratricopeptide repeat domain"/>
    <property type="match status" value="1"/>
</dbReference>
<accession>A0ABT5FFJ6</accession>
<evidence type="ECO:0000256" key="3">
    <source>
        <dbReference type="PROSITE-ProRule" id="PRU00339"/>
    </source>
</evidence>
<dbReference type="RefSeq" id="WP_272182612.1">
    <property type="nucleotide sequence ID" value="NZ_JAQOMS010000002.1"/>
</dbReference>
<evidence type="ECO:0000313" key="4">
    <source>
        <dbReference type="EMBL" id="MDC2889809.1"/>
    </source>
</evidence>
<dbReference type="SMART" id="SM00028">
    <property type="entry name" value="TPR"/>
    <property type="match status" value="1"/>
</dbReference>
<name>A0ABT5FFJ6_9GAMM</name>
<keyword evidence="5" id="KW-1185">Reference proteome</keyword>
<gene>
    <name evidence="4" type="ORF">PN838_14800</name>
</gene>
<evidence type="ECO:0000256" key="1">
    <source>
        <dbReference type="ARBA" id="ARBA00022737"/>
    </source>
</evidence>
<feature type="repeat" description="TPR" evidence="3">
    <location>
        <begin position="6"/>
        <end position="39"/>
    </location>
</feature>
<reference evidence="4 5" key="1">
    <citation type="submission" date="2023-01" db="EMBL/GenBank/DDBJ databases">
        <title>Psychrosphaera sp. nov., isolated from marine algae.</title>
        <authorList>
            <person name="Bayburt H."/>
            <person name="Choi B.J."/>
            <person name="Kim J.M."/>
            <person name="Choi D.G."/>
            <person name="Jeon C.O."/>
        </authorList>
    </citation>
    <scope>NUCLEOTIDE SEQUENCE [LARGE SCALE GENOMIC DNA]</scope>
    <source>
        <strain evidence="4 5">G1-22</strain>
    </source>
</reference>
<dbReference type="PROSITE" id="PS50005">
    <property type="entry name" value="TPR"/>
    <property type="match status" value="1"/>
</dbReference>
<dbReference type="Pfam" id="PF07719">
    <property type="entry name" value="TPR_2"/>
    <property type="match status" value="1"/>
</dbReference>
<dbReference type="EMBL" id="JAQOMS010000002">
    <property type="protein sequence ID" value="MDC2889809.1"/>
    <property type="molecule type" value="Genomic_DNA"/>
</dbReference>